<gene>
    <name evidence="1" type="ORF">GCM10009533_21890</name>
</gene>
<reference evidence="2" key="1">
    <citation type="journal article" date="2019" name="Int. J. Syst. Evol. Microbiol.">
        <title>The Global Catalogue of Microorganisms (GCM) 10K type strain sequencing project: providing services to taxonomists for standard genome sequencing and annotation.</title>
        <authorList>
            <consortium name="The Broad Institute Genomics Platform"/>
            <consortium name="The Broad Institute Genome Sequencing Center for Infectious Disease"/>
            <person name="Wu L."/>
            <person name="Ma J."/>
        </authorList>
    </citation>
    <scope>NUCLEOTIDE SEQUENCE [LARGE SCALE GENOMIC DNA]</scope>
    <source>
        <strain evidence="2">JCM 10303</strain>
    </source>
</reference>
<dbReference type="RefSeq" id="WP_009945368.1">
    <property type="nucleotide sequence ID" value="NZ_BAAAGS010000011.1"/>
</dbReference>
<dbReference type="EMBL" id="BAAAGS010000011">
    <property type="protein sequence ID" value="GAA0522337.1"/>
    <property type="molecule type" value="Genomic_DNA"/>
</dbReference>
<sequence length="596" mass="66977">MATQRTKAGAQQRNIVDVEFDPITRIIGNLGIYTKVDFANNEVVECKSTSSIFRGYSVFMKGKDPRDAHFITSRICGICGDNHAVCSIYAQNMAYGVKTPPLGEWIINLGEAAEFMFDHTIFQDNMVFIDFCEKMVSETNPGVVRQAEQKAAPRGDIHGYRTIADIMRSFNPFEGEMYKAALEMSRVTREMCCLMEGRHVHPSTLYPGGVGTVATPQVFTDYQVRLVRVLDFIKRAVAMNDDVFDFFYEALPGYEEVGRRRTLLGCWGCFQDPEVVDYDYRNMTEWGRSMFVTPGIVVDNELVTTNLVDINLGMRILLGSSYYEDWTSEHTFVDRDPLGNPVDQRHPWNQTTLPAPQKRDLDGGNYSWVMSPRWFDKRTGDHLALDTGGGPIARLWSTALAGLVNTPYVRSTGRSVEIDLPRGQSLPDMQLEWTPPAFPNTIERNRARMYFVAYAAGMAQYFLDRALAEVRSGNTKVFADFNVPDEAIGVGFHEAVRGVLSHHLVIRDGKIANYHPYPPTPWNASPRDFYGTPGPYEDAVQGQPIFEENGPDDFKGIDIMRTVRSFDPCLPCGVHMYLGGGRVLQKSHSPMFGGSA</sequence>
<protein>
    <submittedName>
        <fullName evidence="1">Nickel-dependent hydrogenase large subunit</fullName>
    </submittedName>
</protein>
<dbReference type="InterPro" id="IPR050867">
    <property type="entry name" value="NiFe/NiFeSe_hydrgnase_LSU"/>
</dbReference>
<dbReference type="PANTHER" id="PTHR42958">
    <property type="entry name" value="HYDROGENASE-2 LARGE CHAIN"/>
    <property type="match status" value="1"/>
</dbReference>
<organism evidence="1 2">
    <name type="scientific">Saccharopolyspora erythraea</name>
    <name type="common">Streptomyces erythraeus</name>
    <dbReference type="NCBI Taxonomy" id="1836"/>
    <lineage>
        <taxon>Bacteria</taxon>
        <taxon>Bacillati</taxon>
        <taxon>Actinomycetota</taxon>
        <taxon>Actinomycetes</taxon>
        <taxon>Pseudonocardiales</taxon>
        <taxon>Pseudonocardiaceae</taxon>
        <taxon>Saccharopolyspora</taxon>
    </lineage>
</organism>
<proteinExistence type="predicted"/>
<dbReference type="InterPro" id="IPR001501">
    <property type="entry name" value="Ni-dep_hyd_lsu"/>
</dbReference>
<dbReference type="Pfam" id="PF00374">
    <property type="entry name" value="NiFeSe_Hases"/>
    <property type="match status" value="2"/>
</dbReference>
<evidence type="ECO:0000313" key="2">
    <source>
        <dbReference type="Proteomes" id="UP001500729"/>
    </source>
</evidence>
<dbReference type="SUPFAM" id="SSF56762">
    <property type="entry name" value="HydB/Nqo4-like"/>
    <property type="match status" value="1"/>
</dbReference>
<accession>A0ABP3MP75</accession>
<dbReference type="Proteomes" id="UP001500729">
    <property type="component" value="Unassembled WGS sequence"/>
</dbReference>
<dbReference type="InterPro" id="IPR029014">
    <property type="entry name" value="NiFe-Hase_large"/>
</dbReference>
<dbReference type="Gene3D" id="1.10.645.10">
    <property type="entry name" value="Cytochrome-c3 Hydrogenase, chain B"/>
    <property type="match status" value="1"/>
</dbReference>
<comment type="caution">
    <text evidence="1">The sequence shown here is derived from an EMBL/GenBank/DDBJ whole genome shotgun (WGS) entry which is preliminary data.</text>
</comment>
<keyword evidence="2" id="KW-1185">Reference proteome</keyword>
<dbReference type="PANTHER" id="PTHR42958:SF2">
    <property type="entry name" value="UPTAKE HYDROGENASE LARGE SUBUNIT"/>
    <property type="match status" value="1"/>
</dbReference>
<evidence type="ECO:0000313" key="1">
    <source>
        <dbReference type="EMBL" id="GAA0522337.1"/>
    </source>
</evidence>
<name>A0ABP3MP75_SACER</name>